<evidence type="ECO:0000256" key="3">
    <source>
        <dbReference type="ARBA" id="ARBA00022801"/>
    </source>
</evidence>
<evidence type="ECO:0000256" key="1">
    <source>
        <dbReference type="ARBA" id="ARBA00011073"/>
    </source>
</evidence>
<evidence type="ECO:0000256" key="2">
    <source>
        <dbReference type="ARBA" id="ARBA00022670"/>
    </source>
</evidence>
<evidence type="ECO:0000313" key="8">
    <source>
        <dbReference type="Proteomes" id="UP001224418"/>
    </source>
</evidence>
<comment type="similarity">
    <text evidence="1 5">Belongs to the peptidase S8 family.</text>
</comment>
<keyword evidence="2" id="KW-0645">Protease</keyword>
<dbReference type="PANTHER" id="PTHR43806:SF11">
    <property type="entry name" value="CEREVISIN-RELATED"/>
    <property type="match status" value="1"/>
</dbReference>
<dbReference type="InterPro" id="IPR036852">
    <property type="entry name" value="Peptidase_S8/S53_dom_sf"/>
</dbReference>
<feature type="domain" description="Peptidase S8/S53" evidence="6">
    <location>
        <begin position="118"/>
        <end position="397"/>
    </location>
</feature>
<proteinExistence type="inferred from homology"/>
<keyword evidence="8" id="KW-1185">Reference proteome</keyword>
<accession>A0ABU0JNN4</accession>
<dbReference type="Proteomes" id="UP001224418">
    <property type="component" value="Unassembled WGS sequence"/>
</dbReference>
<evidence type="ECO:0000313" key="7">
    <source>
        <dbReference type="EMBL" id="MDQ0478685.1"/>
    </source>
</evidence>
<comment type="caution">
    <text evidence="5">Lacks conserved residue(s) required for the propagation of feature annotation.</text>
</comment>
<sequence>MFNLKNKLSPNLKYALDNYLYEKYRVIIKCSTLLERIEKKISNSKCEIIRTIPSLNCTCALINRRLIERLIEYPQVSYIDFDTFAFSIPCDVTEINLEKENLYLSKVIDTNNNFELNGKNVTVGLISTGLYPNKDLIKPENRIIKCIDLINGFSHAYDDNGMGTFVGGIIGGNGFCSEGNIKGVAPRCHFYSIKAFNKNGKGYISDILYSLYLLEKDLINFNIKIIYLPFELFQNDKFILDLFQESFNVLANKGVTLIVPSGSNEGSKNTIKGISTLNNIICVGGLSSIKPSEMFKFSSCGPCYRKRKPDFLAPCCNIYTLFMNINYIPEKDNIKLYAPHLSTNYVKINCSACAGAYYAGICALLYEHRNDLTIKDIYSLLKLSSTELDMPKELQNHGMVYVKDLTLPKATKKKV</sequence>
<gene>
    <name evidence="7" type="ORF">QOZ93_000394</name>
</gene>
<keyword evidence="3" id="KW-0378">Hydrolase</keyword>
<dbReference type="EMBL" id="JAUSWN010000002">
    <property type="protein sequence ID" value="MDQ0478685.1"/>
    <property type="molecule type" value="Genomic_DNA"/>
</dbReference>
<dbReference type="Gene3D" id="3.40.50.200">
    <property type="entry name" value="Peptidase S8/S53 domain"/>
    <property type="match status" value="1"/>
</dbReference>
<dbReference type="SUPFAM" id="SSF52743">
    <property type="entry name" value="Subtilisin-like"/>
    <property type="match status" value="1"/>
</dbReference>
<dbReference type="InterPro" id="IPR000209">
    <property type="entry name" value="Peptidase_S8/S53_dom"/>
</dbReference>
<dbReference type="PANTHER" id="PTHR43806">
    <property type="entry name" value="PEPTIDASE S8"/>
    <property type="match status" value="1"/>
</dbReference>
<dbReference type="RefSeq" id="WP_343749822.1">
    <property type="nucleotide sequence ID" value="NZ_BAAACJ010000008.1"/>
</dbReference>
<dbReference type="PROSITE" id="PS51892">
    <property type="entry name" value="SUBTILASE"/>
    <property type="match status" value="1"/>
</dbReference>
<evidence type="ECO:0000259" key="6">
    <source>
        <dbReference type="Pfam" id="PF00082"/>
    </source>
</evidence>
<organism evidence="7 8">
    <name type="scientific">Hathewaya limosa</name>
    <name type="common">Clostridium limosum</name>
    <dbReference type="NCBI Taxonomy" id="1536"/>
    <lineage>
        <taxon>Bacteria</taxon>
        <taxon>Bacillati</taxon>
        <taxon>Bacillota</taxon>
        <taxon>Clostridia</taxon>
        <taxon>Eubacteriales</taxon>
        <taxon>Clostridiaceae</taxon>
        <taxon>Hathewaya</taxon>
    </lineage>
</organism>
<reference evidence="7 8" key="1">
    <citation type="submission" date="2023-07" db="EMBL/GenBank/DDBJ databases">
        <title>Genomic Encyclopedia of Type Strains, Phase IV (KMG-IV): sequencing the most valuable type-strain genomes for metagenomic binning, comparative biology and taxonomic classification.</title>
        <authorList>
            <person name="Goeker M."/>
        </authorList>
    </citation>
    <scope>NUCLEOTIDE SEQUENCE [LARGE SCALE GENOMIC DNA]</scope>
    <source>
        <strain evidence="7 8">DSM 1400</strain>
    </source>
</reference>
<comment type="caution">
    <text evidence="7">The sequence shown here is derived from an EMBL/GenBank/DDBJ whole genome shotgun (WGS) entry which is preliminary data.</text>
</comment>
<dbReference type="InterPro" id="IPR050131">
    <property type="entry name" value="Peptidase_S8_subtilisin-like"/>
</dbReference>
<protein>
    <recommendedName>
        <fullName evidence="6">Peptidase S8/S53 domain-containing protein</fullName>
    </recommendedName>
</protein>
<evidence type="ECO:0000256" key="5">
    <source>
        <dbReference type="PROSITE-ProRule" id="PRU01240"/>
    </source>
</evidence>
<keyword evidence="4" id="KW-0720">Serine protease</keyword>
<dbReference type="Pfam" id="PF00082">
    <property type="entry name" value="Peptidase_S8"/>
    <property type="match status" value="1"/>
</dbReference>
<evidence type="ECO:0000256" key="4">
    <source>
        <dbReference type="ARBA" id="ARBA00022825"/>
    </source>
</evidence>
<name>A0ABU0JNN4_HATLI</name>